<dbReference type="Proteomes" id="UP000023067">
    <property type="component" value="Unassembled WGS sequence"/>
</dbReference>
<dbReference type="eggNOG" id="COG0500">
    <property type="taxonomic scope" value="Bacteria"/>
</dbReference>
<keyword evidence="1" id="KW-0489">Methyltransferase</keyword>
<comment type="caution">
    <text evidence="1">The sequence shown here is derived from an EMBL/GenBank/DDBJ whole genome shotgun (WGS) entry which is preliminary data.</text>
</comment>
<dbReference type="PANTHER" id="PTHR43460:SF1">
    <property type="entry name" value="METHYLTRANSFERASE TYPE 11 DOMAIN-CONTAINING PROTEIN"/>
    <property type="match status" value="1"/>
</dbReference>
<sequence>MRDFEELVAEAEAADVTGWGFDFLDGRATEERPPWGYAHLLAEHLAQVSSALDLDTGGGEVLDEAPVLPAHMVATEAWEPNAARARERLEPRGVRIVESTRSLHDRSFELISSRHPIAPDFPEIHRLLHPGGRYVAQHVGPGSCFGLTEHFLGPQPDARRGRDPRDEAAAAEAAGLVIDELRTATCRITYTDVGAIVWILRKCPWWVPGFTASAYEPQLRELDARMRAGEPFRDVSTRHLIRAHRPRH</sequence>
<organism evidence="1 2">
    <name type="scientific">Brachybacterium phenoliresistens</name>
    <dbReference type="NCBI Taxonomy" id="396014"/>
    <lineage>
        <taxon>Bacteria</taxon>
        <taxon>Bacillati</taxon>
        <taxon>Actinomycetota</taxon>
        <taxon>Actinomycetes</taxon>
        <taxon>Micrococcales</taxon>
        <taxon>Dermabacteraceae</taxon>
        <taxon>Brachybacterium</taxon>
    </lineage>
</organism>
<dbReference type="HOGENOM" id="CLU_091968_0_0_11"/>
<dbReference type="RefSeq" id="WP_038374572.1">
    <property type="nucleotide sequence ID" value="NZ_KK070012.1"/>
</dbReference>
<keyword evidence="2" id="KW-1185">Reference proteome</keyword>
<dbReference type="PATRIC" id="fig|396014.3.peg.3587"/>
<gene>
    <name evidence="1" type="ORF">BF93_12720</name>
</gene>
<evidence type="ECO:0000313" key="1">
    <source>
        <dbReference type="EMBL" id="EWS79599.1"/>
    </source>
</evidence>
<dbReference type="GO" id="GO:0032259">
    <property type="term" value="P:methylation"/>
    <property type="evidence" value="ECO:0007669"/>
    <property type="project" value="UniProtKB-KW"/>
</dbReference>
<dbReference type="InterPro" id="IPR029063">
    <property type="entry name" value="SAM-dependent_MTases_sf"/>
</dbReference>
<evidence type="ECO:0000313" key="2">
    <source>
        <dbReference type="Proteomes" id="UP000023067"/>
    </source>
</evidence>
<accession>Z9JN64</accession>
<reference evidence="1 2" key="1">
    <citation type="submission" date="2014-02" db="EMBL/GenBank/DDBJ databases">
        <title>Genome sequence of Brachybacterium phenoliresistens strain W13A50.</title>
        <authorList>
            <person name="Wang X."/>
        </authorList>
    </citation>
    <scope>NUCLEOTIDE SEQUENCE [LARGE SCALE GENOMIC DNA]</scope>
    <source>
        <strain evidence="1 2">W13A50</strain>
    </source>
</reference>
<name>Z9JN64_9MICO</name>
<dbReference type="Gene3D" id="3.40.50.150">
    <property type="entry name" value="Vaccinia Virus protein VP39"/>
    <property type="match status" value="1"/>
</dbReference>
<dbReference type="InterPro" id="IPR052939">
    <property type="entry name" value="23S_rRNA_MeTrnsfrase_RlmA"/>
</dbReference>
<dbReference type="AlphaFoldDB" id="Z9JN64"/>
<dbReference type="GO" id="GO:0008168">
    <property type="term" value="F:methyltransferase activity"/>
    <property type="evidence" value="ECO:0007669"/>
    <property type="project" value="UniProtKB-KW"/>
</dbReference>
<proteinExistence type="predicted"/>
<keyword evidence="1" id="KW-0808">Transferase</keyword>
<protein>
    <submittedName>
        <fullName evidence="1">Methyltransferase type 11</fullName>
    </submittedName>
</protein>
<dbReference type="STRING" id="396014.BF93_12720"/>
<dbReference type="PANTHER" id="PTHR43460">
    <property type="entry name" value="METHYLTRANSFERASE"/>
    <property type="match status" value="1"/>
</dbReference>
<dbReference type="EMBL" id="JDYK01000030">
    <property type="protein sequence ID" value="EWS79599.1"/>
    <property type="molecule type" value="Genomic_DNA"/>
</dbReference>
<dbReference type="OrthoDB" id="9795864at2"/>
<dbReference type="SUPFAM" id="SSF53335">
    <property type="entry name" value="S-adenosyl-L-methionine-dependent methyltransferases"/>
    <property type="match status" value="1"/>
</dbReference>